<dbReference type="EMBL" id="JAXQNO010000010">
    <property type="protein sequence ID" value="KAK4790757.1"/>
    <property type="molecule type" value="Genomic_DNA"/>
</dbReference>
<dbReference type="PROSITE" id="PS50102">
    <property type="entry name" value="RRM"/>
    <property type="match status" value="1"/>
</dbReference>
<sequence length="259" mass="28028">MIVLHFPSYLRSMATFLQTDAAAKRALALDGADMGGFFLKIQPYNASRSSNTKTSNFTPPVVQGYNRIYVGNLSWDITEEDLRKFLSGCNISSIRFGLDKETGEFRGYAHVDFSDSDSMNMALKLNQKVLYGRPVKVTSAIPKKNVKVQPEAVAAAADKVGVDSSASTAVGSEKMRRRTCHLCGEKGHFSSACSKNADEKQQPEAIAATVDDIGVDRSASTVVGSGKIRRRTCYLCGEKGHISSACPKNLESPANSSKI</sequence>
<evidence type="ECO:0000313" key="7">
    <source>
        <dbReference type="Proteomes" id="UP001346149"/>
    </source>
</evidence>
<organism evidence="6 7">
    <name type="scientific">Trapa natans</name>
    <name type="common">Water chestnut</name>
    <dbReference type="NCBI Taxonomy" id="22666"/>
    <lineage>
        <taxon>Eukaryota</taxon>
        <taxon>Viridiplantae</taxon>
        <taxon>Streptophyta</taxon>
        <taxon>Embryophyta</taxon>
        <taxon>Tracheophyta</taxon>
        <taxon>Spermatophyta</taxon>
        <taxon>Magnoliopsida</taxon>
        <taxon>eudicotyledons</taxon>
        <taxon>Gunneridae</taxon>
        <taxon>Pentapetalae</taxon>
        <taxon>rosids</taxon>
        <taxon>malvids</taxon>
        <taxon>Myrtales</taxon>
        <taxon>Lythraceae</taxon>
        <taxon>Trapa</taxon>
    </lineage>
</organism>
<evidence type="ECO:0000256" key="2">
    <source>
        <dbReference type="PROSITE-ProRule" id="PRU00047"/>
    </source>
</evidence>
<reference evidence="6 7" key="1">
    <citation type="journal article" date="2023" name="Hortic Res">
        <title>Pangenome of water caltrop reveals structural variations and asymmetric subgenome divergence after allopolyploidization.</title>
        <authorList>
            <person name="Zhang X."/>
            <person name="Chen Y."/>
            <person name="Wang L."/>
            <person name="Yuan Y."/>
            <person name="Fang M."/>
            <person name="Shi L."/>
            <person name="Lu R."/>
            <person name="Comes H.P."/>
            <person name="Ma Y."/>
            <person name="Chen Y."/>
            <person name="Huang G."/>
            <person name="Zhou Y."/>
            <person name="Zheng Z."/>
            <person name="Qiu Y."/>
        </authorList>
    </citation>
    <scope>NUCLEOTIDE SEQUENCE [LARGE SCALE GENOMIC DNA]</scope>
    <source>
        <strain evidence="6">F231</strain>
    </source>
</reference>
<keyword evidence="2" id="KW-0863">Zinc-finger</keyword>
<comment type="caution">
    <text evidence="6">The sequence shown here is derived from an EMBL/GenBank/DDBJ whole genome shotgun (WGS) entry which is preliminary data.</text>
</comment>
<feature type="domain" description="CCHC-type" evidence="5">
    <location>
        <begin position="180"/>
        <end position="195"/>
    </location>
</feature>
<proteinExistence type="predicted"/>
<accession>A0AAN7R5M2</accession>
<keyword evidence="2" id="KW-0862">Zinc</keyword>
<dbReference type="GO" id="GO:0003723">
    <property type="term" value="F:RNA binding"/>
    <property type="evidence" value="ECO:0007669"/>
    <property type="project" value="UniProtKB-UniRule"/>
</dbReference>
<dbReference type="Gene3D" id="4.10.60.10">
    <property type="entry name" value="Zinc finger, CCHC-type"/>
    <property type="match status" value="2"/>
</dbReference>
<dbReference type="PROSITE" id="PS50158">
    <property type="entry name" value="ZF_CCHC"/>
    <property type="match status" value="2"/>
</dbReference>
<dbReference type="SMART" id="SM00343">
    <property type="entry name" value="ZnF_C2HC"/>
    <property type="match status" value="2"/>
</dbReference>
<dbReference type="SMART" id="SM00360">
    <property type="entry name" value="RRM"/>
    <property type="match status" value="1"/>
</dbReference>
<evidence type="ECO:0000259" key="5">
    <source>
        <dbReference type="PROSITE" id="PS50158"/>
    </source>
</evidence>
<dbReference type="Proteomes" id="UP001346149">
    <property type="component" value="Unassembled WGS sequence"/>
</dbReference>
<dbReference type="PANTHER" id="PTHR23236">
    <property type="entry name" value="EUKARYOTIC TRANSLATION INITIATION FACTOR 4B/4H"/>
    <property type="match status" value="1"/>
</dbReference>
<evidence type="ECO:0000256" key="3">
    <source>
        <dbReference type="PROSITE-ProRule" id="PRU00176"/>
    </source>
</evidence>
<evidence type="ECO:0000256" key="1">
    <source>
        <dbReference type="ARBA" id="ARBA00022884"/>
    </source>
</evidence>
<dbReference type="InterPro" id="IPR000504">
    <property type="entry name" value="RRM_dom"/>
</dbReference>
<dbReference type="InterPro" id="IPR035979">
    <property type="entry name" value="RBD_domain_sf"/>
</dbReference>
<dbReference type="Gene3D" id="3.30.70.330">
    <property type="match status" value="1"/>
</dbReference>
<dbReference type="SUPFAM" id="SSF54928">
    <property type="entry name" value="RNA-binding domain, RBD"/>
    <property type="match status" value="1"/>
</dbReference>
<keyword evidence="2" id="KW-0479">Metal-binding</keyword>
<dbReference type="SUPFAM" id="SSF57756">
    <property type="entry name" value="Retrovirus zinc finger-like domains"/>
    <property type="match status" value="2"/>
</dbReference>
<dbReference type="InterPro" id="IPR001878">
    <property type="entry name" value="Znf_CCHC"/>
</dbReference>
<dbReference type="AlphaFoldDB" id="A0AAN7R5M2"/>
<dbReference type="InterPro" id="IPR012677">
    <property type="entry name" value="Nucleotide-bd_a/b_plait_sf"/>
</dbReference>
<evidence type="ECO:0000259" key="4">
    <source>
        <dbReference type="PROSITE" id="PS50102"/>
    </source>
</evidence>
<evidence type="ECO:0000313" key="6">
    <source>
        <dbReference type="EMBL" id="KAK4790757.1"/>
    </source>
</evidence>
<name>A0AAN7R5M2_TRANT</name>
<keyword evidence="7" id="KW-1185">Reference proteome</keyword>
<feature type="domain" description="CCHC-type" evidence="5">
    <location>
        <begin position="233"/>
        <end position="248"/>
    </location>
</feature>
<dbReference type="InterPro" id="IPR036875">
    <property type="entry name" value="Znf_CCHC_sf"/>
</dbReference>
<keyword evidence="1 3" id="KW-0694">RNA-binding</keyword>
<dbReference type="GO" id="GO:0008270">
    <property type="term" value="F:zinc ion binding"/>
    <property type="evidence" value="ECO:0007669"/>
    <property type="project" value="UniProtKB-KW"/>
</dbReference>
<dbReference type="Pfam" id="PF00098">
    <property type="entry name" value="zf-CCHC"/>
    <property type="match status" value="2"/>
</dbReference>
<feature type="domain" description="RRM" evidence="4">
    <location>
        <begin position="66"/>
        <end position="142"/>
    </location>
</feature>
<dbReference type="PANTHER" id="PTHR23236:SF24">
    <property type="entry name" value="PHRAGMOPLASTIN INTERACTING PROTEIN 1"/>
    <property type="match status" value="1"/>
</dbReference>
<protein>
    <submittedName>
        <fullName evidence="6">Uncharacterized protein</fullName>
    </submittedName>
</protein>
<dbReference type="Pfam" id="PF00076">
    <property type="entry name" value="RRM_1"/>
    <property type="match status" value="1"/>
</dbReference>
<gene>
    <name evidence="6" type="ORF">SAY86_018061</name>
</gene>